<comment type="caution">
    <text evidence="1">The sequence shown here is derived from an EMBL/GenBank/DDBJ whole genome shotgun (WGS) entry which is preliminary data.</text>
</comment>
<protein>
    <submittedName>
        <fullName evidence="1">Uncharacterized protein</fullName>
    </submittedName>
</protein>
<name>A0A657IV76_9MICC</name>
<reference evidence="1 2" key="1">
    <citation type="submission" date="2016-04" db="EMBL/GenBank/DDBJ databases">
        <title>Identification of putative biosynthetic pathways for the production of bioactive secondary metabolites by the marine actinomycete Kocuria kristinae RUTW2-3.</title>
        <authorList>
            <person name="Waterworth S.C."/>
            <person name="Walmsley T.A."/>
            <person name="Matongo T."/>
            <person name="Davies-Coleman M.T."/>
            <person name="Dorrington R.A."/>
        </authorList>
    </citation>
    <scope>NUCLEOTIDE SEQUENCE [LARGE SCALE GENOMIC DNA]</scope>
    <source>
        <strain evidence="1 2">RUTW4-5</strain>
    </source>
</reference>
<accession>A0A657IV76</accession>
<evidence type="ECO:0000313" key="2">
    <source>
        <dbReference type="Proteomes" id="UP000092021"/>
    </source>
</evidence>
<dbReference type="AlphaFoldDB" id="A0A657IV76"/>
<sequence length="153" mass="15700">MSTAIRAAVPRCFLGCAQQAPQVPSIIGSSTVQGRWEMRSGSKTSSICAAVCGRHGPSGVRSGGRGMGSGDHPPHLLRADAGRAQLGQGHGAVAFGQALAVPVQGQRHVGVFHGGQAEQVGEVGLPGRGGQQVVPRTTWSTPWWASSTTTARL</sequence>
<dbReference type="Proteomes" id="UP000092021">
    <property type="component" value="Unassembled WGS sequence"/>
</dbReference>
<gene>
    <name evidence="1" type="ORF">A5N15_04455</name>
</gene>
<dbReference type="EMBL" id="LWGZ01000378">
    <property type="protein sequence ID" value="OAX62706.1"/>
    <property type="molecule type" value="Genomic_DNA"/>
</dbReference>
<proteinExistence type="predicted"/>
<evidence type="ECO:0000313" key="1">
    <source>
        <dbReference type="EMBL" id="OAX62706.1"/>
    </source>
</evidence>
<organism evidence="1 2">
    <name type="scientific">Rothia kristinae</name>
    <dbReference type="NCBI Taxonomy" id="37923"/>
    <lineage>
        <taxon>Bacteria</taxon>
        <taxon>Bacillati</taxon>
        <taxon>Actinomycetota</taxon>
        <taxon>Actinomycetes</taxon>
        <taxon>Micrococcales</taxon>
        <taxon>Micrococcaceae</taxon>
        <taxon>Rothia</taxon>
    </lineage>
</organism>